<evidence type="ECO:0000256" key="1">
    <source>
        <dbReference type="ARBA" id="ARBA00000707"/>
    </source>
</evidence>
<keyword evidence="6" id="KW-0677">Repeat</keyword>
<dbReference type="Gene3D" id="3.90.70.10">
    <property type="entry name" value="Cysteine proteinases"/>
    <property type="match status" value="2"/>
</dbReference>
<protein>
    <recommendedName>
        <fullName evidence="11">Ubiquitin carboxyl-terminal hydrolase 32</fullName>
        <ecNumber evidence="2">3.4.19.12</ecNumber>
    </recommendedName>
</protein>
<keyword evidence="8" id="KW-0378">Hydrolase</keyword>
<sequence length="1751" mass="194451">MGGKESKPISLSYEEAIKRVSDAEYTRLKDAYKRTATLNGAVTKQGFIREVLGEGVPQQLAELIFLACGGTTKGITFKDLLCSLVLLTRGNRDEKIKFIFGVYANESGSHIVRSEMLRQLQTTEGGYAPEVLSKCFGQSERVTYEEFRDWLSEYADATTVTRWLLAEPCHVSLSNDLETPTFYQTLAGVTHLEEKDILELEKRYWYLKGSSPTGRLDPDTLVPMISPPLPPLLARGVFNAFDENRDNHIDFKEMACGISAACRGPLTERQKFCFKIFDRDRDGKLSREELTAMVQALLLLREEEREEIVDDVCVGVSGEEVQCLVQELLAHHDPQATGFVTQEEYLMWTLHNPLASALLDIIFQVCHVVLGLKPGSRGEEGEVVLGWLRRAETRSLTIGQFWYIINMDWWNLWLEYVNHQSPGSDSSSLSPSSHSSSPATSQCGSLKRTKLQKKSAHSEGTVASDSTSGVFVTSIASLGGGGGGDSVSLTSLESDVLGRWDPTSVPANRHRHHPPPSSASPRKNFSSTNLSVYNFDGNRLGAVSSPGHSPRLTRRAATSPGPLLVPSRPPAIDNSPLVEPNTSKVTLLTGEGGRLKRTVPLVQGRDFVLVPDSLWKALQQWYGGTPALPRQVIHGRCSSEVELELYPVTLRLFRHVQQPTRSPNNSWVGVVGGYGAAALSSVFQHAVTCLVVHQKWRHLPPTPRLPLHPVSPTVTQQSHSECHSHRHSHPSPVVSQSDSPMVVVGQPEPAVTGQDSAPYYVTSLPNASSTSAPKRYLAYLAAFSRLATLRQVYDYLATKLRLRVEDMRLWYIREESSGMLLLEEEDGSLEEAGVGDMAQVLIEIRNKDLTWPEEMSQITASSNRALRTQSTHSVKEKGVTGLNNLGNTCFLNAALQCCSNTHPLTTYFINNMHLYELNPDNPCGMKGHMARQYGSLMQELWAGGARTVAPLKLRWTIGKYSGNFTGFQQHDSQELLAFLLDGLHEDLNRVHNKPYIELKDSEGRPDTLVAQEAWENHILRNKSIIVDLFHGQLKSKVTCKVCGNESARFDPFTYLTLQLPMESSVHLEVIVVRLDGSVPVKYGLRLNSDSRYYDVKQHLHVLTSIPPHQLMLTELANAQIKYIPHDENRVRGAGASGVALFAYELPTLAVPGITNEVRAATRSARDRSAFSSIQRSTHHSSPCLRDAIVSPTYSTGTTESVISSPSTLQSTSSRTSLQSSQPPSSQQDPASIKAGDHKDSISSNSSGSSSRECPSENSSIASTECPLAASMSSSIQTDNDLHNTQKGFIIAFHRKMMRQEVYFLSSQKTRPSLFGLPLVVPCTAATTHQDLYQGVWMQVSRLVSPLPPTEAAVPNHAQDCDDSLGYEFPFVLRAVEREGLQCAWCPWYKFCRGCELLCDQDIFCPAAAFLAIDWDPTALHLRYQTALERVFVEHASVEEMRRRHVEPIALSDCLEAFCSEETLEYSCDKCRKVQQAAKKLQIWRLPPILIVHLKRFQYVGNKWTKSQKIVTFPLRDLDPTEYLASVPRQTIYMRRAELQGVDPATYVASLADKDNIFLEVVPENKIMEHLKGSSEQQIPDSPTMNGKPSLNGSINGSILNSNTSSSPGTPRDGSAGGSEGGGRGRRRIRNGSVLYGDTLQDFHQHRLEEGYDPLDLKYSLYAIACHTGIMEGGHYVCYAKNPQGKWICFNDSSCKEVSESQIDLNSAYMLFYQRDGLSVDKYLPSVEGKVPYPKELDEESEAEYKKQCTVM</sequence>
<dbReference type="InterPro" id="IPR011992">
    <property type="entry name" value="EF-hand-dom_pair"/>
</dbReference>
<evidence type="ECO:0000259" key="15">
    <source>
        <dbReference type="PROSITE" id="PS51283"/>
    </source>
</evidence>
<dbReference type="EC" id="3.4.19.12" evidence="2"/>
<feature type="compositionally biased region" description="Polar residues" evidence="12">
    <location>
        <begin position="1573"/>
        <end position="1588"/>
    </location>
</feature>
<feature type="compositionally biased region" description="Low complexity" evidence="12">
    <location>
        <begin position="1589"/>
        <end position="1606"/>
    </location>
</feature>
<dbReference type="SUPFAM" id="SSF47473">
    <property type="entry name" value="EF-hand"/>
    <property type="match status" value="2"/>
</dbReference>
<dbReference type="Pfam" id="PF00443">
    <property type="entry name" value="UCH"/>
    <property type="match status" value="1"/>
</dbReference>
<evidence type="ECO:0000256" key="9">
    <source>
        <dbReference type="ARBA" id="ARBA00022807"/>
    </source>
</evidence>
<dbReference type="Gene3D" id="1.10.238.10">
    <property type="entry name" value="EF-hand"/>
    <property type="match status" value="2"/>
</dbReference>
<proteinExistence type="predicted"/>
<keyword evidence="7" id="KW-0833">Ubl conjugation pathway</keyword>
<dbReference type="InterPro" id="IPR050185">
    <property type="entry name" value="Ub_carboxyl-term_hydrolase"/>
</dbReference>
<dbReference type="Pfam" id="PF06337">
    <property type="entry name" value="DUSP"/>
    <property type="match status" value="1"/>
</dbReference>
<feature type="region of interest" description="Disordered" evidence="12">
    <location>
        <begin position="424"/>
        <end position="464"/>
    </location>
</feature>
<feature type="region of interest" description="Disordered" evidence="12">
    <location>
        <begin position="710"/>
        <end position="740"/>
    </location>
</feature>
<dbReference type="FunFam" id="3.90.70.10:FF:000018">
    <property type="entry name" value="Ubiquitin carboxyl-terminal hydrolase 32"/>
    <property type="match status" value="1"/>
</dbReference>
<dbReference type="Gene3D" id="3.10.20.90">
    <property type="entry name" value="Phosphatidylinositol 3-kinase Catalytic Subunit, Chain A, domain 1"/>
    <property type="match status" value="1"/>
</dbReference>
<keyword evidence="9" id="KW-0788">Thiol protease</keyword>
<evidence type="ECO:0000259" key="13">
    <source>
        <dbReference type="PROSITE" id="PS50222"/>
    </source>
</evidence>
<dbReference type="SMART" id="SM00054">
    <property type="entry name" value="EFh"/>
    <property type="match status" value="2"/>
</dbReference>
<dbReference type="GO" id="GO:0004843">
    <property type="term" value="F:cysteine-type deubiquitinase activity"/>
    <property type="evidence" value="ECO:0007669"/>
    <property type="project" value="UniProtKB-EC"/>
</dbReference>
<gene>
    <name evidence="16" type="ORF">Pcinc_011068</name>
</gene>
<dbReference type="InterPro" id="IPR038765">
    <property type="entry name" value="Papain-like_cys_pep_sf"/>
</dbReference>
<dbReference type="GO" id="GO:0005509">
    <property type="term" value="F:calcium ion binding"/>
    <property type="evidence" value="ECO:0007669"/>
    <property type="project" value="InterPro"/>
</dbReference>
<feature type="region of interest" description="Disordered" evidence="12">
    <location>
        <begin position="543"/>
        <end position="578"/>
    </location>
</feature>
<reference evidence="16" key="1">
    <citation type="submission" date="2023-10" db="EMBL/GenBank/DDBJ databases">
        <title>Genome assemblies of two species of porcelain crab, Petrolisthes cinctipes and Petrolisthes manimaculis (Anomura: Porcellanidae).</title>
        <authorList>
            <person name="Angst P."/>
        </authorList>
    </citation>
    <scope>NUCLEOTIDE SEQUENCE</scope>
    <source>
        <strain evidence="16">PB745_01</strain>
        <tissue evidence="16">Gill</tissue>
    </source>
</reference>
<feature type="region of interest" description="Disordered" evidence="12">
    <location>
        <begin position="1572"/>
        <end position="1629"/>
    </location>
</feature>
<evidence type="ECO:0000313" key="17">
    <source>
        <dbReference type="Proteomes" id="UP001286313"/>
    </source>
</evidence>
<keyword evidence="3" id="KW-0597">Phosphoprotein</keyword>
<dbReference type="InterPro" id="IPR001394">
    <property type="entry name" value="Peptidase_C19_UCH"/>
</dbReference>
<evidence type="ECO:0000256" key="7">
    <source>
        <dbReference type="ARBA" id="ARBA00022786"/>
    </source>
</evidence>
<evidence type="ECO:0000256" key="10">
    <source>
        <dbReference type="ARBA" id="ARBA00022837"/>
    </source>
</evidence>
<accession>A0AAE1G1Q9</accession>
<dbReference type="PROSITE" id="PS50235">
    <property type="entry name" value="USP_3"/>
    <property type="match status" value="1"/>
</dbReference>
<dbReference type="PANTHER" id="PTHR21646:SF76">
    <property type="entry name" value="UBIQUITIN CARBOXYL-TERMINAL HYDROLASE 32"/>
    <property type="match status" value="1"/>
</dbReference>
<dbReference type="Pfam" id="PF25265">
    <property type="entry name" value="USP32_N"/>
    <property type="match status" value="1"/>
</dbReference>
<organism evidence="16 17">
    <name type="scientific">Petrolisthes cinctipes</name>
    <name type="common">Flat porcelain crab</name>
    <dbReference type="NCBI Taxonomy" id="88211"/>
    <lineage>
        <taxon>Eukaryota</taxon>
        <taxon>Metazoa</taxon>
        <taxon>Ecdysozoa</taxon>
        <taxon>Arthropoda</taxon>
        <taxon>Crustacea</taxon>
        <taxon>Multicrustacea</taxon>
        <taxon>Malacostraca</taxon>
        <taxon>Eumalacostraca</taxon>
        <taxon>Eucarida</taxon>
        <taxon>Decapoda</taxon>
        <taxon>Pleocyemata</taxon>
        <taxon>Anomura</taxon>
        <taxon>Galatheoidea</taxon>
        <taxon>Porcellanidae</taxon>
        <taxon>Petrolisthes</taxon>
    </lineage>
</organism>
<dbReference type="InterPro" id="IPR035927">
    <property type="entry name" value="DUSP-like_sf"/>
</dbReference>
<dbReference type="PROSITE" id="PS00018">
    <property type="entry name" value="EF_HAND_1"/>
    <property type="match status" value="2"/>
</dbReference>
<feature type="compositionally biased region" description="Low complexity" evidence="12">
    <location>
        <begin position="730"/>
        <end position="740"/>
    </location>
</feature>
<comment type="caution">
    <text evidence="16">The sequence shown here is derived from an EMBL/GenBank/DDBJ whole genome shotgun (WGS) entry which is preliminary data.</text>
</comment>
<evidence type="ECO:0000256" key="11">
    <source>
        <dbReference type="ARBA" id="ARBA00071642"/>
    </source>
</evidence>
<dbReference type="Gene3D" id="3.30.2230.10">
    <property type="entry name" value="DUSP-like"/>
    <property type="match status" value="2"/>
</dbReference>
<feature type="domain" description="USP" evidence="14">
    <location>
        <begin position="880"/>
        <end position="1715"/>
    </location>
</feature>
<dbReference type="InterPro" id="IPR018200">
    <property type="entry name" value="USP_CS"/>
</dbReference>
<evidence type="ECO:0000259" key="14">
    <source>
        <dbReference type="PROSITE" id="PS50235"/>
    </source>
</evidence>
<feature type="domain" description="EF-hand" evidence="13">
    <location>
        <begin position="265"/>
        <end position="300"/>
    </location>
</feature>
<keyword evidence="4" id="KW-0645">Protease</keyword>
<dbReference type="InterPro" id="IPR006615">
    <property type="entry name" value="Pept_C19_DUSP"/>
</dbReference>
<dbReference type="PANTHER" id="PTHR21646">
    <property type="entry name" value="UBIQUITIN CARBOXYL-TERMINAL HYDROLASE"/>
    <property type="match status" value="1"/>
</dbReference>
<dbReference type="FunFam" id="1.10.238.10:FF:000081">
    <property type="entry name" value="Ubiquitin carboxyl-terminal hydrolase 32"/>
    <property type="match status" value="1"/>
</dbReference>
<dbReference type="InterPro" id="IPR002048">
    <property type="entry name" value="EF_hand_dom"/>
</dbReference>
<dbReference type="InterPro" id="IPR057368">
    <property type="entry name" value="USP32_N"/>
</dbReference>
<dbReference type="EMBL" id="JAWQEG010000859">
    <property type="protein sequence ID" value="KAK3884684.1"/>
    <property type="molecule type" value="Genomic_DNA"/>
</dbReference>
<evidence type="ECO:0000256" key="12">
    <source>
        <dbReference type="SAM" id="MobiDB-lite"/>
    </source>
</evidence>
<feature type="compositionally biased region" description="Low complexity" evidence="12">
    <location>
        <begin position="1241"/>
        <end position="1260"/>
    </location>
</feature>
<feature type="compositionally biased region" description="Polar residues" evidence="12">
    <location>
        <begin position="1191"/>
        <end position="1202"/>
    </location>
</feature>
<name>A0AAE1G1Q9_PETCI</name>
<feature type="region of interest" description="Disordered" evidence="12">
    <location>
        <begin position="500"/>
        <end position="526"/>
    </location>
</feature>
<dbReference type="GO" id="GO:0016579">
    <property type="term" value="P:protein deubiquitination"/>
    <property type="evidence" value="ECO:0007669"/>
    <property type="project" value="InterPro"/>
</dbReference>
<evidence type="ECO:0000256" key="8">
    <source>
        <dbReference type="ARBA" id="ARBA00022801"/>
    </source>
</evidence>
<evidence type="ECO:0000256" key="6">
    <source>
        <dbReference type="ARBA" id="ARBA00022737"/>
    </source>
</evidence>
<keyword evidence="10" id="KW-0106">Calcium</keyword>
<dbReference type="PROSITE" id="PS00973">
    <property type="entry name" value="USP_2"/>
    <property type="match status" value="1"/>
</dbReference>
<feature type="compositionally biased region" description="Low complexity" evidence="12">
    <location>
        <begin position="1203"/>
        <end position="1227"/>
    </location>
</feature>
<comment type="catalytic activity">
    <reaction evidence="1">
        <text>Thiol-dependent hydrolysis of ester, thioester, amide, peptide and isopeptide bonds formed by the C-terminal Gly of ubiquitin (a 76-residue protein attached to proteins as an intracellular targeting signal).</text>
        <dbReference type="EC" id="3.4.19.12"/>
    </reaction>
</comment>
<feature type="domain" description="DUSP" evidence="15">
    <location>
        <begin position="375"/>
        <end position="633"/>
    </location>
</feature>
<dbReference type="InterPro" id="IPR018247">
    <property type="entry name" value="EF_Hand_1_Ca_BS"/>
</dbReference>
<feature type="region of interest" description="Disordered" evidence="12">
    <location>
        <begin position="1165"/>
        <end position="1261"/>
    </location>
</feature>
<evidence type="ECO:0000256" key="2">
    <source>
        <dbReference type="ARBA" id="ARBA00012759"/>
    </source>
</evidence>
<keyword evidence="5" id="KW-0479">Metal-binding</keyword>
<feature type="compositionally biased region" description="Low complexity" evidence="12">
    <location>
        <begin position="424"/>
        <end position="441"/>
    </location>
</feature>
<dbReference type="GO" id="GO:0005794">
    <property type="term" value="C:Golgi apparatus"/>
    <property type="evidence" value="ECO:0007669"/>
    <property type="project" value="TreeGrafter"/>
</dbReference>
<evidence type="ECO:0000256" key="5">
    <source>
        <dbReference type="ARBA" id="ARBA00022723"/>
    </source>
</evidence>
<evidence type="ECO:0000256" key="3">
    <source>
        <dbReference type="ARBA" id="ARBA00022553"/>
    </source>
</evidence>
<evidence type="ECO:0000313" key="16">
    <source>
        <dbReference type="EMBL" id="KAK3884684.1"/>
    </source>
</evidence>
<keyword evidence="17" id="KW-1185">Reference proteome</keyword>
<dbReference type="GO" id="GO:0006508">
    <property type="term" value="P:proteolysis"/>
    <property type="evidence" value="ECO:0007669"/>
    <property type="project" value="UniProtKB-KW"/>
</dbReference>
<dbReference type="CDD" id="cd00051">
    <property type="entry name" value="EFh"/>
    <property type="match status" value="2"/>
</dbReference>
<dbReference type="SMART" id="SM00695">
    <property type="entry name" value="DUSP"/>
    <property type="match status" value="1"/>
</dbReference>
<dbReference type="InterPro" id="IPR028889">
    <property type="entry name" value="USP"/>
</dbReference>
<dbReference type="Pfam" id="PF13202">
    <property type="entry name" value="EF-hand_5"/>
    <property type="match status" value="2"/>
</dbReference>
<dbReference type="Proteomes" id="UP001286313">
    <property type="component" value="Unassembled WGS sequence"/>
</dbReference>
<dbReference type="SUPFAM" id="SSF143791">
    <property type="entry name" value="DUSP-like"/>
    <property type="match status" value="1"/>
</dbReference>
<dbReference type="SUPFAM" id="SSF54001">
    <property type="entry name" value="Cysteine proteinases"/>
    <property type="match status" value="1"/>
</dbReference>
<evidence type="ECO:0000256" key="4">
    <source>
        <dbReference type="ARBA" id="ARBA00022670"/>
    </source>
</evidence>
<dbReference type="PROSITE" id="PS00972">
    <property type="entry name" value="USP_1"/>
    <property type="match status" value="1"/>
</dbReference>
<feature type="domain" description="EF-hand" evidence="13">
    <location>
        <begin position="229"/>
        <end position="264"/>
    </location>
</feature>
<dbReference type="PRINTS" id="PR00450">
    <property type="entry name" value="RECOVERIN"/>
</dbReference>
<dbReference type="PROSITE" id="PS50222">
    <property type="entry name" value="EF_HAND_2"/>
    <property type="match status" value="2"/>
</dbReference>
<dbReference type="PROSITE" id="PS51283">
    <property type="entry name" value="DUSP"/>
    <property type="match status" value="1"/>
</dbReference>